<keyword evidence="3 6" id="KW-1133">Transmembrane helix</keyword>
<evidence type="ECO:0000256" key="4">
    <source>
        <dbReference type="ARBA" id="ARBA00023128"/>
    </source>
</evidence>
<keyword evidence="2 6" id="KW-0812">Transmembrane</keyword>
<comment type="caution">
    <text evidence="8">The sequence shown here is derived from an EMBL/GenBank/DDBJ whole genome shotgun (WGS) entry which is preliminary data.</text>
</comment>
<evidence type="ECO:0000256" key="6">
    <source>
        <dbReference type="SAM" id="Phobius"/>
    </source>
</evidence>
<dbReference type="PANTHER" id="PTHR12297">
    <property type="entry name" value="HYPOXIA-INDUCBILE GENE 1 HIG1 -RELATED"/>
    <property type="match status" value="1"/>
</dbReference>
<gene>
    <name evidence="8" type="ORF">ACJMK2_022458</name>
    <name evidence="9" type="ORF">ACJMK2_022460</name>
</gene>
<sequence>MQNKVAMEPKDVAGWQESNQNKLWKKIKQDPFVPIGVFGCIGAIIYGYVNHKNRGNISTSTYLMKLRVKAQGMVVGAISLGVIWGMYREHQAKKEKEANK</sequence>
<dbReference type="PANTHER" id="PTHR12297:SF3">
    <property type="entry name" value="HIG1 DOMAIN FAMILY MEMBER 1A"/>
    <property type="match status" value="1"/>
</dbReference>
<keyword evidence="10" id="KW-1185">Reference proteome</keyword>
<dbReference type="PROSITE" id="PS51503">
    <property type="entry name" value="HIG1"/>
    <property type="match status" value="1"/>
</dbReference>
<comment type="subcellular location">
    <subcellularLocation>
        <location evidence="1">Mitochondrion membrane</location>
    </subcellularLocation>
</comment>
<dbReference type="Gene3D" id="6.10.140.1320">
    <property type="match status" value="1"/>
</dbReference>
<keyword evidence="5 6" id="KW-0472">Membrane</keyword>
<dbReference type="EMBL" id="JBJQND010000018">
    <property type="protein sequence ID" value="KAL3837076.1"/>
    <property type="molecule type" value="Genomic_DNA"/>
</dbReference>
<keyword evidence="4" id="KW-0496">Mitochondrion</keyword>
<feature type="domain" description="HIG1" evidence="7">
    <location>
        <begin position="1"/>
        <end position="96"/>
    </location>
</feature>
<dbReference type="GO" id="GO:0031966">
    <property type="term" value="C:mitochondrial membrane"/>
    <property type="evidence" value="ECO:0007669"/>
    <property type="project" value="UniProtKB-SubCell"/>
</dbReference>
<dbReference type="InterPro" id="IPR050355">
    <property type="entry name" value="RCF1"/>
</dbReference>
<dbReference type="InterPro" id="IPR007667">
    <property type="entry name" value="Hypoxia_induced_domain"/>
</dbReference>
<evidence type="ECO:0000259" key="7">
    <source>
        <dbReference type="PROSITE" id="PS51503"/>
    </source>
</evidence>
<evidence type="ECO:0000313" key="8">
    <source>
        <dbReference type="EMBL" id="KAL3837074.1"/>
    </source>
</evidence>
<evidence type="ECO:0000256" key="2">
    <source>
        <dbReference type="ARBA" id="ARBA00022692"/>
    </source>
</evidence>
<reference evidence="8 10" key="1">
    <citation type="submission" date="2024-11" db="EMBL/GenBank/DDBJ databases">
        <title>Chromosome-level genome assembly of the freshwater bivalve Anodonta woodiana.</title>
        <authorList>
            <person name="Chen X."/>
        </authorList>
    </citation>
    <scope>NUCLEOTIDE SEQUENCE [LARGE SCALE GENOMIC DNA]</scope>
    <source>
        <strain evidence="8">MN2024</strain>
        <tissue evidence="8">Gills</tissue>
    </source>
</reference>
<evidence type="ECO:0000256" key="5">
    <source>
        <dbReference type="ARBA" id="ARBA00023136"/>
    </source>
</evidence>
<evidence type="ECO:0000313" key="10">
    <source>
        <dbReference type="Proteomes" id="UP001634394"/>
    </source>
</evidence>
<evidence type="ECO:0000313" key="9">
    <source>
        <dbReference type="EMBL" id="KAL3837076.1"/>
    </source>
</evidence>
<evidence type="ECO:0000256" key="1">
    <source>
        <dbReference type="ARBA" id="ARBA00004325"/>
    </source>
</evidence>
<dbReference type="Pfam" id="PF04588">
    <property type="entry name" value="HIG_1_N"/>
    <property type="match status" value="1"/>
</dbReference>
<dbReference type="Proteomes" id="UP001634394">
    <property type="component" value="Unassembled WGS sequence"/>
</dbReference>
<organism evidence="8 10">
    <name type="scientific">Sinanodonta woodiana</name>
    <name type="common">Chinese pond mussel</name>
    <name type="synonym">Anodonta woodiana</name>
    <dbReference type="NCBI Taxonomy" id="1069815"/>
    <lineage>
        <taxon>Eukaryota</taxon>
        <taxon>Metazoa</taxon>
        <taxon>Spiralia</taxon>
        <taxon>Lophotrochozoa</taxon>
        <taxon>Mollusca</taxon>
        <taxon>Bivalvia</taxon>
        <taxon>Autobranchia</taxon>
        <taxon>Heteroconchia</taxon>
        <taxon>Palaeoheterodonta</taxon>
        <taxon>Unionida</taxon>
        <taxon>Unionoidea</taxon>
        <taxon>Unionidae</taxon>
        <taxon>Unioninae</taxon>
        <taxon>Sinanodonta</taxon>
    </lineage>
</organism>
<accession>A0ABD3TJ66</accession>
<protein>
    <recommendedName>
        <fullName evidence="7">HIG1 domain-containing protein</fullName>
    </recommendedName>
</protein>
<name>A0ABD3TJ66_SINWO</name>
<evidence type="ECO:0000256" key="3">
    <source>
        <dbReference type="ARBA" id="ARBA00022989"/>
    </source>
</evidence>
<dbReference type="EMBL" id="JBJQND010000018">
    <property type="protein sequence ID" value="KAL3837074.1"/>
    <property type="molecule type" value="Genomic_DNA"/>
</dbReference>
<feature type="transmembrane region" description="Helical" evidence="6">
    <location>
        <begin position="32"/>
        <end position="49"/>
    </location>
</feature>
<proteinExistence type="predicted"/>
<feature type="transmembrane region" description="Helical" evidence="6">
    <location>
        <begin position="69"/>
        <end position="87"/>
    </location>
</feature>
<dbReference type="AlphaFoldDB" id="A0ABD3TJ66"/>